<keyword evidence="5" id="KW-1185">Reference proteome</keyword>
<dbReference type="PANTHER" id="PTHR30041:SF7">
    <property type="entry name" value="GLOBAL TRANSCRIPTIONAL REGULATOR SPX"/>
    <property type="match status" value="1"/>
</dbReference>
<evidence type="ECO:0000313" key="4">
    <source>
        <dbReference type="EMBL" id="OFI48645.1"/>
    </source>
</evidence>
<dbReference type="SUPFAM" id="SSF52833">
    <property type="entry name" value="Thioredoxin-like"/>
    <property type="match status" value="1"/>
</dbReference>
<dbReference type="InterPro" id="IPR006660">
    <property type="entry name" value="Arsenate_reductase-like"/>
</dbReference>
<dbReference type="EMBL" id="MKIR01000024">
    <property type="protein sequence ID" value="OFI48645.1"/>
    <property type="molecule type" value="Genomic_DNA"/>
</dbReference>
<dbReference type="Proteomes" id="UP000178622">
    <property type="component" value="Unassembled WGS sequence"/>
</dbReference>
<dbReference type="RefSeq" id="WP_070793037.1">
    <property type="nucleotide sequence ID" value="NZ_MKIR01000024.1"/>
</dbReference>
<dbReference type="NCBIfam" id="TIGR01617">
    <property type="entry name" value="arsC_related"/>
    <property type="match status" value="1"/>
</dbReference>
<protein>
    <submittedName>
        <fullName evidence="4">Transcriptional regulator Spx</fullName>
    </submittedName>
</protein>
<dbReference type="STRING" id="1859473.BG261_07035"/>
<evidence type="ECO:0000313" key="5">
    <source>
        <dbReference type="Proteomes" id="UP000178622"/>
    </source>
</evidence>
<evidence type="ECO:0000256" key="3">
    <source>
        <dbReference type="PROSITE-ProRule" id="PRU01282"/>
    </source>
</evidence>
<dbReference type="NCBIfam" id="NF009885">
    <property type="entry name" value="PRK13344.1"/>
    <property type="match status" value="1"/>
</dbReference>
<comment type="similarity">
    <text evidence="3">Belongs to the ArsC family.</text>
</comment>
<proteinExistence type="inferred from homology"/>
<keyword evidence="1" id="KW-1015">Disulfide bond</keyword>
<gene>
    <name evidence="4" type="ORF">BG261_07035</name>
</gene>
<comment type="caution">
    <text evidence="4">The sequence shown here is derived from an EMBL/GenBank/DDBJ whole genome shotgun (WGS) entry which is preliminary data.</text>
</comment>
<dbReference type="Gene3D" id="3.40.30.10">
    <property type="entry name" value="Glutaredoxin"/>
    <property type="match status" value="1"/>
</dbReference>
<reference evidence="5" key="1">
    <citation type="submission" date="2016-09" db="EMBL/GenBank/DDBJ databases">
        <title>Draft genome sequence of a novel species of the family Streptococcaceae isolated from flowers.</title>
        <authorList>
            <person name="Chuah L.-O."/>
            <person name="Yap K.-P."/>
            <person name="Thong K.L."/>
            <person name="Liong M.T."/>
            <person name="Ahmad R."/>
            <person name="Rusul G."/>
        </authorList>
    </citation>
    <scope>NUCLEOTIDE SEQUENCE [LARGE SCALE GENOMIC DNA]</scope>
    <source>
        <strain evidence="5">DF1</strain>
    </source>
</reference>
<keyword evidence="2" id="KW-0676">Redox-active center</keyword>
<dbReference type="PANTHER" id="PTHR30041">
    <property type="entry name" value="ARSENATE REDUCTASE"/>
    <property type="match status" value="1"/>
</dbReference>
<dbReference type="InterPro" id="IPR036249">
    <property type="entry name" value="Thioredoxin-like_sf"/>
</dbReference>
<dbReference type="Pfam" id="PF03960">
    <property type="entry name" value="ArsC"/>
    <property type="match status" value="1"/>
</dbReference>
<dbReference type="PROSITE" id="PS51354">
    <property type="entry name" value="GLUTAREDOXIN_2"/>
    <property type="match status" value="1"/>
</dbReference>
<evidence type="ECO:0000256" key="2">
    <source>
        <dbReference type="ARBA" id="ARBA00023284"/>
    </source>
</evidence>
<name>A0A1E8GK71_9LACT</name>
<dbReference type="PROSITE" id="PS51353">
    <property type="entry name" value="ARSC"/>
    <property type="match status" value="1"/>
</dbReference>
<dbReference type="OrthoDB" id="9794155at2"/>
<dbReference type="AlphaFoldDB" id="A0A1E8GK71"/>
<organism evidence="4 5">
    <name type="scientific">Floricoccus tropicus</name>
    <dbReference type="NCBI Taxonomy" id="1859473"/>
    <lineage>
        <taxon>Bacteria</taxon>
        <taxon>Bacillati</taxon>
        <taxon>Bacillota</taxon>
        <taxon>Bacilli</taxon>
        <taxon>Lactobacillales</taxon>
        <taxon>Streptococcaceae</taxon>
        <taxon>Floricoccus</taxon>
    </lineage>
</organism>
<accession>A0A1E8GK71</accession>
<dbReference type="CDD" id="cd03032">
    <property type="entry name" value="ArsC_Spx"/>
    <property type="match status" value="1"/>
</dbReference>
<dbReference type="NCBIfam" id="NF002459">
    <property type="entry name" value="PRK01655.1"/>
    <property type="match status" value="1"/>
</dbReference>
<dbReference type="InterPro" id="IPR006504">
    <property type="entry name" value="Tscrpt_reg_Spx/MgsR"/>
</dbReference>
<sequence>MLTIYTAPSCTSCKKAKDWFSRHQISYNERNMISSPLTETEVISILAMTEDGVYGVISTRNRFVKQLNVDFEELSFSEMVRIISENPQILRRPIIKDDRRLNIGYNEEEIRTFLPRAVRTIENRDARLKSVI</sequence>
<evidence type="ECO:0000256" key="1">
    <source>
        <dbReference type="ARBA" id="ARBA00023157"/>
    </source>
</evidence>